<sequence>MSGSTHLKKAAADNTNAKPLSNKEVYSLLNTLQSEVSSLKSAQNSDTAEMQLLRMALSPLLPALSPYSQNPQTVSSAYEQFMQEPYRAADQSSHLQNNRSNFAKWVAGLNRVLCIALNSKLLVDNNPPRKQGHLTVHQCDNPNRFCFMNWGYPGTHNG</sequence>
<comment type="caution">
    <text evidence="1">The sequence shown here is derived from an EMBL/GenBank/DDBJ whole genome shotgun (WGS) entry which is preliminary data.</text>
</comment>
<reference evidence="1" key="1">
    <citation type="submission" date="2021-03" db="EMBL/GenBank/DDBJ databases">
        <title>Draft genome sequence of rust myrtle Austropuccinia psidii MF-1, a brazilian biotype.</title>
        <authorList>
            <person name="Quecine M.C."/>
            <person name="Pachon D.M.R."/>
            <person name="Bonatelli M.L."/>
            <person name="Correr F.H."/>
            <person name="Franceschini L.M."/>
            <person name="Leite T.F."/>
            <person name="Margarido G.R.A."/>
            <person name="Almeida C.A."/>
            <person name="Ferrarezi J.A."/>
            <person name="Labate C.A."/>
        </authorList>
    </citation>
    <scope>NUCLEOTIDE SEQUENCE</scope>
    <source>
        <strain evidence="1">MF-1</strain>
    </source>
</reference>
<gene>
    <name evidence="1" type="ORF">O181_021532</name>
</gene>
<keyword evidence="2" id="KW-1185">Reference proteome</keyword>
<dbReference type="AlphaFoldDB" id="A0A9Q3CFP9"/>
<accession>A0A9Q3CFP9</accession>
<evidence type="ECO:0000313" key="2">
    <source>
        <dbReference type="Proteomes" id="UP000765509"/>
    </source>
</evidence>
<organism evidence="1 2">
    <name type="scientific">Austropuccinia psidii MF-1</name>
    <dbReference type="NCBI Taxonomy" id="1389203"/>
    <lineage>
        <taxon>Eukaryota</taxon>
        <taxon>Fungi</taxon>
        <taxon>Dikarya</taxon>
        <taxon>Basidiomycota</taxon>
        <taxon>Pucciniomycotina</taxon>
        <taxon>Pucciniomycetes</taxon>
        <taxon>Pucciniales</taxon>
        <taxon>Sphaerophragmiaceae</taxon>
        <taxon>Austropuccinia</taxon>
    </lineage>
</organism>
<dbReference type="EMBL" id="AVOT02006531">
    <property type="protein sequence ID" value="MBW0481817.1"/>
    <property type="molecule type" value="Genomic_DNA"/>
</dbReference>
<evidence type="ECO:0000313" key="1">
    <source>
        <dbReference type="EMBL" id="MBW0481817.1"/>
    </source>
</evidence>
<proteinExistence type="predicted"/>
<dbReference type="Proteomes" id="UP000765509">
    <property type="component" value="Unassembled WGS sequence"/>
</dbReference>
<name>A0A9Q3CFP9_9BASI</name>
<protein>
    <submittedName>
        <fullName evidence="1">Uncharacterized protein</fullName>
    </submittedName>
</protein>